<comment type="subcellular location">
    <subcellularLocation>
        <location evidence="6">Cell membrane</location>
    </subcellularLocation>
    <subcellularLocation>
        <location evidence="1">Membrane</location>
        <topology evidence="1">Multi-pass membrane protein</topology>
    </subcellularLocation>
</comment>
<sequence>MRYENGEKKPNMIEMMTNLKNSTDFLQMVIHGKDIRFWLSYYRTMVDPAVLEKLILTPLSHKEWSSLEDISKIVPIEDIVITIDTDMIKQKALGGYIIIALTEYGSPAAVIKAPVSNNRSVTLPEVEFSVIGPKESFVEALDTNINLIRKRLATSELQVIETQVGNLSSTKIAVMYIEGIADPDNVQTVWQRLNDIDFDLINDSSMITQLISDNKYSPFPQLLDTERPDRIAAALAEGKVSIAVNGSPQLLIGPTTFVEFFAAFDDYYYNWIVASFFRIVRLFSVTFSILITPVYVAVLNYHYELVPRDLLNTVITSRRDVPFPPILEAIFLELTIELLREAGARLPTKVGQTIGIVGGIVIGTASVEAGLTSNILLIVVALTALASFTTPVYNMGNTIRILRFPLLLLANQYGLLGIVYGLSFLMVHLLKLTSLGRPYLEPIFPMRPNDIKDAIFRAPFSKMYKRPVFLRPQRIGKFNIANVKKKNDGNQK</sequence>
<protein>
    <submittedName>
        <fullName evidence="8">Tetrahydromethanopterin S-methyltransferase subunit G</fullName>
    </submittedName>
</protein>
<evidence type="ECO:0000313" key="9">
    <source>
        <dbReference type="Proteomes" id="UP000674416"/>
    </source>
</evidence>
<evidence type="ECO:0000256" key="6">
    <source>
        <dbReference type="PIRNR" id="PIRNR005690"/>
    </source>
</evidence>
<feature type="transmembrane region" description="Helical" evidence="7">
    <location>
        <begin position="406"/>
        <end position="430"/>
    </location>
</feature>
<feature type="transmembrane region" description="Helical" evidence="7">
    <location>
        <begin position="351"/>
        <end position="369"/>
    </location>
</feature>
<organism evidence="8 9">
    <name type="scientific">Bacillus capparidis</name>
    <dbReference type="NCBI Taxonomy" id="1840411"/>
    <lineage>
        <taxon>Bacteria</taxon>
        <taxon>Bacillati</taxon>
        <taxon>Bacillota</taxon>
        <taxon>Bacilli</taxon>
        <taxon>Bacillales</taxon>
        <taxon>Bacillaceae</taxon>
        <taxon>Bacillus</taxon>
    </lineage>
</organism>
<evidence type="ECO:0000313" key="8">
    <source>
        <dbReference type="EMBL" id="MBP1079799.1"/>
    </source>
</evidence>
<dbReference type="InterPro" id="IPR004995">
    <property type="entry name" value="Spore_Ger"/>
</dbReference>
<dbReference type="Proteomes" id="UP000674416">
    <property type="component" value="Unassembled WGS sequence"/>
</dbReference>
<evidence type="ECO:0000256" key="1">
    <source>
        <dbReference type="ARBA" id="ARBA00004141"/>
    </source>
</evidence>
<proteinExistence type="inferred from homology"/>
<accession>A0ABS4CRP1</accession>
<dbReference type="EMBL" id="JAFDST010000001">
    <property type="protein sequence ID" value="MBP1079799.1"/>
    <property type="molecule type" value="Genomic_DNA"/>
</dbReference>
<dbReference type="PIRSF" id="PIRSF005690">
    <property type="entry name" value="GerBA"/>
    <property type="match status" value="1"/>
</dbReference>
<dbReference type="PANTHER" id="PTHR22550">
    <property type="entry name" value="SPORE GERMINATION PROTEIN"/>
    <property type="match status" value="1"/>
</dbReference>
<dbReference type="InterPro" id="IPR050768">
    <property type="entry name" value="UPF0353/GerABKA_families"/>
</dbReference>
<evidence type="ECO:0000256" key="2">
    <source>
        <dbReference type="ARBA" id="ARBA00005278"/>
    </source>
</evidence>
<dbReference type="Pfam" id="PF03323">
    <property type="entry name" value="GerA"/>
    <property type="match status" value="1"/>
</dbReference>
<gene>
    <name evidence="8" type="ORF">JOC74_000287</name>
</gene>
<feature type="transmembrane region" description="Helical" evidence="7">
    <location>
        <begin position="375"/>
        <end position="394"/>
    </location>
</feature>
<evidence type="ECO:0000256" key="4">
    <source>
        <dbReference type="ARBA" id="ARBA00022989"/>
    </source>
</evidence>
<evidence type="ECO:0000256" key="5">
    <source>
        <dbReference type="ARBA" id="ARBA00023136"/>
    </source>
</evidence>
<keyword evidence="5 6" id="KW-0472">Membrane</keyword>
<reference evidence="8 9" key="1">
    <citation type="submission" date="2021-01" db="EMBL/GenBank/DDBJ databases">
        <title>Genomic Encyclopedia of Type Strains, Phase IV (KMG-IV): sequencing the most valuable type-strain genomes for metagenomic binning, comparative biology and taxonomic classification.</title>
        <authorList>
            <person name="Goeker M."/>
        </authorList>
    </citation>
    <scope>NUCLEOTIDE SEQUENCE [LARGE SCALE GENOMIC DNA]</scope>
    <source>
        <strain evidence="8 9">DSM 103394</strain>
    </source>
</reference>
<feature type="transmembrane region" description="Helical" evidence="7">
    <location>
        <begin position="279"/>
        <end position="301"/>
    </location>
</feature>
<name>A0ABS4CRP1_9BACI</name>
<evidence type="ECO:0000256" key="3">
    <source>
        <dbReference type="ARBA" id="ARBA00022692"/>
    </source>
</evidence>
<keyword evidence="9" id="KW-1185">Reference proteome</keyword>
<keyword evidence="3 7" id="KW-0812">Transmembrane</keyword>
<comment type="similarity">
    <text evidence="2 6">Belongs to the GerABKA family.</text>
</comment>
<evidence type="ECO:0000256" key="7">
    <source>
        <dbReference type="SAM" id="Phobius"/>
    </source>
</evidence>
<dbReference type="PANTHER" id="PTHR22550:SF5">
    <property type="entry name" value="LEUCINE ZIPPER PROTEIN 4"/>
    <property type="match status" value="1"/>
</dbReference>
<comment type="caution">
    <text evidence="8">The sequence shown here is derived from an EMBL/GenBank/DDBJ whole genome shotgun (WGS) entry which is preliminary data.</text>
</comment>
<keyword evidence="4 7" id="KW-1133">Transmembrane helix</keyword>